<feature type="region of interest" description="Disordered" evidence="8">
    <location>
        <begin position="103"/>
        <end position="142"/>
    </location>
</feature>
<feature type="coiled-coil region" evidence="7">
    <location>
        <begin position="246"/>
        <end position="307"/>
    </location>
</feature>
<reference evidence="9" key="1">
    <citation type="submission" date="2021-02" db="EMBL/GenBank/DDBJ databases">
        <authorList>
            <person name="Dougan E. K."/>
            <person name="Rhodes N."/>
            <person name="Thang M."/>
            <person name="Chan C."/>
        </authorList>
    </citation>
    <scope>NUCLEOTIDE SEQUENCE</scope>
</reference>
<keyword evidence="4" id="KW-0498">Mitosis</keyword>
<dbReference type="Pfam" id="PF05557">
    <property type="entry name" value="MAD"/>
    <property type="match status" value="1"/>
</dbReference>
<evidence type="ECO:0000256" key="4">
    <source>
        <dbReference type="ARBA" id="ARBA00022776"/>
    </source>
</evidence>
<evidence type="ECO:0000256" key="8">
    <source>
        <dbReference type="SAM" id="MobiDB-lite"/>
    </source>
</evidence>
<evidence type="ECO:0000256" key="7">
    <source>
        <dbReference type="SAM" id="Coils"/>
    </source>
</evidence>
<dbReference type="EMBL" id="CAJNDS010002292">
    <property type="protein sequence ID" value="CAE7414464.1"/>
    <property type="molecule type" value="Genomic_DNA"/>
</dbReference>
<dbReference type="PANTHER" id="PTHR23168:SF0">
    <property type="entry name" value="MITOTIC SPINDLE ASSEMBLY CHECKPOINT PROTEIN MAD1"/>
    <property type="match status" value="1"/>
</dbReference>
<protein>
    <submittedName>
        <fullName evidence="9">MAD1L1 protein</fullName>
    </submittedName>
</protein>
<dbReference type="GO" id="GO:0000776">
    <property type="term" value="C:kinetochore"/>
    <property type="evidence" value="ECO:0007669"/>
    <property type="project" value="TreeGrafter"/>
</dbReference>
<name>A0A812R2E1_9DINO</name>
<evidence type="ECO:0000313" key="9">
    <source>
        <dbReference type="EMBL" id="CAE7414464.1"/>
    </source>
</evidence>
<keyword evidence="10" id="KW-1185">Reference proteome</keyword>
<evidence type="ECO:0000256" key="6">
    <source>
        <dbReference type="ARBA" id="ARBA00023306"/>
    </source>
</evidence>
<proteinExistence type="inferred from homology"/>
<keyword evidence="5" id="KW-0539">Nucleus</keyword>
<feature type="coiled-coil region" evidence="7">
    <location>
        <begin position="466"/>
        <end position="496"/>
    </location>
</feature>
<gene>
    <name evidence="9" type="primary">MAD1L1</name>
    <name evidence="9" type="ORF">SNAT2548_LOCUS22529</name>
</gene>
<dbReference type="AlphaFoldDB" id="A0A812R2E1"/>
<comment type="subcellular location">
    <subcellularLocation>
        <location evidence="1">Nucleus</location>
    </subcellularLocation>
</comment>
<dbReference type="GO" id="GO:0051301">
    <property type="term" value="P:cell division"/>
    <property type="evidence" value="ECO:0007669"/>
    <property type="project" value="UniProtKB-KW"/>
</dbReference>
<dbReference type="GO" id="GO:0072686">
    <property type="term" value="C:mitotic spindle"/>
    <property type="evidence" value="ECO:0007669"/>
    <property type="project" value="TreeGrafter"/>
</dbReference>
<dbReference type="OrthoDB" id="411599at2759"/>
<dbReference type="Gene3D" id="6.10.250.90">
    <property type="match status" value="1"/>
</dbReference>
<dbReference type="GO" id="GO:0005635">
    <property type="term" value="C:nuclear envelope"/>
    <property type="evidence" value="ECO:0007669"/>
    <property type="project" value="TreeGrafter"/>
</dbReference>
<evidence type="ECO:0000256" key="5">
    <source>
        <dbReference type="ARBA" id="ARBA00023242"/>
    </source>
</evidence>
<evidence type="ECO:0000256" key="3">
    <source>
        <dbReference type="ARBA" id="ARBA00022618"/>
    </source>
</evidence>
<dbReference type="GO" id="GO:0007094">
    <property type="term" value="P:mitotic spindle assembly checkpoint signaling"/>
    <property type="evidence" value="ECO:0007669"/>
    <property type="project" value="InterPro"/>
</dbReference>
<keyword evidence="3" id="KW-0132">Cell division</keyword>
<dbReference type="GO" id="GO:0051315">
    <property type="term" value="P:attachment of mitotic spindle microtubules to kinetochore"/>
    <property type="evidence" value="ECO:0007669"/>
    <property type="project" value="TreeGrafter"/>
</dbReference>
<accession>A0A812R2E1</accession>
<dbReference type="Proteomes" id="UP000604046">
    <property type="component" value="Unassembled WGS sequence"/>
</dbReference>
<evidence type="ECO:0000256" key="2">
    <source>
        <dbReference type="ARBA" id="ARBA00008029"/>
    </source>
</evidence>
<feature type="compositionally biased region" description="Polar residues" evidence="8">
    <location>
        <begin position="111"/>
        <end position="126"/>
    </location>
</feature>
<evidence type="ECO:0000313" key="10">
    <source>
        <dbReference type="Proteomes" id="UP000604046"/>
    </source>
</evidence>
<organism evidence="9 10">
    <name type="scientific">Symbiodinium natans</name>
    <dbReference type="NCBI Taxonomy" id="878477"/>
    <lineage>
        <taxon>Eukaryota</taxon>
        <taxon>Sar</taxon>
        <taxon>Alveolata</taxon>
        <taxon>Dinophyceae</taxon>
        <taxon>Suessiales</taxon>
        <taxon>Symbiodiniaceae</taxon>
        <taxon>Symbiodinium</taxon>
    </lineage>
</organism>
<keyword evidence="7" id="KW-0175">Coiled coil</keyword>
<dbReference type="InterPro" id="IPR008672">
    <property type="entry name" value="Mad1"/>
</dbReference>
<comment type="caution">
    <text evidence="9">The sequence shown here is derived from an EMBL/GenBank/DDBJ whole genome shotgun (WGS) entry which is preliminary data.</text>
</comment>
<sequence length="663" mass="74189">MPLTSSFPRKAPATTQDAQASQLIGLRRDIDRFLDGQGQGVQTELPVEPPEPLGTVETVSVGPTGATFGVPEIAPVSKGQSFSEFQRLSQSNEELQRALEGARQEVKTKSKAMSSLSSTQKNQLSNVKKECSELREDGRAKKRRISEMEDEILKLQRQRDKLAHDLQEAQERSQRDLQAMELQATDERRKQDCTILQLESKLKQLAELTNPLADHEPLTSRIAELEQEVLALRMLLKEWWPEKELAAQLQGKHLELDQELQQLHSTRSDLLAAQARMSDLEQSQASLKDALEARDAALQEAQGAELAKKDLIALQDVVVEILTTAKECRSDVPNKPTAANLGLAWSFLQSRLAKENQNCMQAQRQLDEAANVQKDMQIELSKLRVEAARCEELKGQLQDAQSNIQRLMAGKSDGSDERPATAEPMLEPVELQRQVAAKQQAIDAIAKEAELLRSQVSKLMDVEGRARKLERVNAELWEANQELESRVERLETLENANAANADADADFDPRTTKVLHLARGPSGPVEARVDARSSGDAAGDLEQQQASRQLDRFKKAMRKYVQEFREGIYHLLGWKVEMKGDGTSMRWHLTSRYHEGQELVFQLRPANAGPAGHPAEFDLLGTAWAEQLQGDRQAMAYLEVYSSIPGFLAHVTVDRLAQQTFTR</sequence>
<evidence type="ECO:0000256" key="1">
    <source>
        <dbReference type="ARBA" id="ARBA00004123"/>
    </source>
</evidence>
<comment type="similarity">
    <text evidence="2">Belongs to the MAD1 family.</text>
</comment>
<feature type="compositionally biased region" description="Basic and acidic residues" evidence="8">
    <location>
        <begin position="127"/>
        <end position="142"/>
    </location>
</feature>
<keyword evidence="6" id="KW-0131">Cell cycle</keyword>
<dbReference type="PANTHER" id="PTHR23168">
    <property type="entry name" value="MITOTIC SPINDLE ASSEMBLY CHECKPOINT PROTEIN MAD1 MITOTIC ARREST DEFICIENT-LIKE PROTEIN 1"/>
    <property type="match status" value="1"/>
</dbReference>
<feature type="region of interest" description="Disordered" evidence="8">
    <location>
        <begin position="519"/>
        <end position="545"/>
    </location>
</feature>
<feature type="coiled-coil region" evidence="7">
    <location>
        <begin position="352"/>
        <end position="410"/>
    </location>
</feature>
<dbReference type="Gene3D" id="3.30.457.60">
    <property type="match status" value="1"/>
</dbReference>